<dbReference type="Proteomes" id="UP000005239">
    <property type="component" value="Unassembled WGS sequence"/>
</dbReference>
<name>A0A454XJI8_PRIPA</name>
<gene>
    <name evidence="1" type="primary">WBGene00100648</name>
</gene>
<reference evidence="1" key="2">
    <citation type="submission" date="2022-06" db="UniProtKB">
        <authorList>
            <consortium name="EnsemblMetazoa"/>
        </authorList>
    </citation>
    <scope>IDENTIFICATION</scope>
    <source>
        <strain evidence="1">PS312</strain>
    </source>
</reference>
<accession>A0A454XJI8</accession>
<organism evidence="1 2">
    <name type="scientific">Pristionchus pacificus</name>
    <name type="common">Parasitic nematode worm</name>
    <dbReference type="NCBI Taxonomy" id="54126"/>
    <lineage>
        <taxon>Eukaryota</taxon>
        <taxon>Metazoa</taxon>
        <taxon>Ecdysozoa</taxon>
        <taxon>Nematoda</taxon>
        <taxon>Chromadorea</taxon>
        <taxon>Rhabditida</taxon>
        <taxon>Rhabditina</taxon>
        <taxon>Diplogasteromorpha</taxon>
        <taxon>Diplogasteroidea</taxon>
        <taxon>Neodiplogasteridae</taxon>
        <taxon>Pristionchus</taxon>
    </lineage>
</organism>
<protein>
    <submittedName>
        <fullName evidence="1">Uncharacterized protein</fullName>
    </submittedName>
</protein>
<evidence type="ECO:0000313" key="2">
    <source>
        <dbReference type="Proteomes" id="UP000005239"/>
    </source>
</evidence>
<evidence type="ECO:0000313" key="1">
    <source>
        <dbReference type="EnsemblMetazoa" id="PPA11094.1"/>
    </source>
</evidence>
<dbReference type="AlphaFoldDB" id="A0A454XJI8"/>
<accession>A0A8R1YEA5</accession>
<reference evidence="2" key="1">
    <citation type="journal article" date="2008" name="Nat. Genet.">
        <title>The Pristionchus pacificus genome provides a unique perspective on nematode lifestyle and parasitism.</title>
        <authorList>
            <person name="Dieterich C."/>
            <person name="Clifton S.W."/>
            <person name="Schuster L.N."/>
            <person name="Chinwalla A."/>
            <person name="Delehaunty K."/>
            <person name="Dinkelacker I."/>
            <person name="Fulton L."/>
            <person name="Fulton R."/>
            <person name="Godfrey J."/>
            <person name="Minx P."/>
            <person name="Mitreva M."/>
            <person name="Roeseler W."/>
            <person name="Tian H."/>
            <person name="Witte H."/>
            <person name="Yang S.P."/>
            <person name="Wilson R.K."/>
            <person name="Sommer R.J."/>
        </authorList>
    </citation>
    <scope>NUCLEOTIDE SEQUENCE [LARGE SCALE GENOMIC DNA]</scope>
    <source>
        <strain evidence="2">PS312</strain>
    </source>
</reference>
<keyword evidence="2" id="KW-1185">Reference proteome</keyword>
<proteinExistence type="predicted"/>
<dbReference type="EnsemblMetazoa" id="PPA11094.1">
    <property type="protein sequence ID" value="PPA11094.1"/>
    <property type="gene ID" value="WBGene00100648"/>
</dbReference>
<sequence>MPMEEVRISDSYNFLLVAGCLFAASIALFCVCSIVGYLYLSIAGPSLVNIDSLDPDDSIYDEIKDPPIFSEAVKAANPV</sequence>